<feature type="non-terminal residue" evidence="1">
    <location>
        <position position="79"/>
    </location>
</feature>
<dbReference type="EMBL" id="JANPWB010000014">
    <property type="protein sequence ID" value="KAJ1102490.1"/>
    <property type="molecule type" value="Genomic_DNA"/>
</dbReference>
<accession>A0AAV7MI91</accession>
<name>A0AAV7MI91_PLEWA</name>
<keyword evidence="2" id="KW-1185">Reference proteome</keyword>
<organism evidence="1 2">
    <name type="scientific">Pleurodeles waltl</name>
    <name type="common">Iberian ribbed newt</name>
    <dbReference type="NCBI Taxonomy" id="8319"/>
    <lineage>
        <taxon>Eukaryota</taxon>
        <taxon>Metazoa</taxon>
        <taxon>Chordata</taxon>
        <taxon>Craniata</taxon>
        <taxon>Vertebrata</taxon>
        <taxon>Euteleostomi</taxon>
        <taxon>Amphibia</taxon>
        <taxon>Batrachia</taxon>
        <taxon>Caudata</taxon>
        <taxon>Salamandroidea</taxon>
        <taxon>Salamandridae</taxon>
        <taxon>Pleurodelinae</taxon>
        <taxon>Pleurodeles</taxon>
    </lineage>
</organism>
<evidence type="ECO:0000313" key="2">
    <source>
        <dbReference type="Proteomes" id="UP001066276"/>
    </source>
</evidence>
<sequence length="79" mass="8950">FSTGREGLQVLFEDDRFYYIFSASPYRPQPLQCQILDPKIEGAGVLIVSPFYFPEFYSVVLSIVAHPFQNAPFNVLVCG</sequence>
<gene>
    <name evidence="1" type="ORF">NDU88_007536</name>
</gene>
<proteinExistence type="predicted"/>
<dbReference type="Proteomes" id="UP001066276">
    <property type="component" value="Chromosome 10"/>
</dbReference>
<evidence type="ECO:0000313" key="1">
    <source>
        <dbReference type="EMBL" id="KAJ1102490.1"/>
    </source>
</evidence>
<dbReference type="AlphaFoldDB" id="A0AAV7MI91"/>
<feature type="non-terminal residue" evidence="1">
    <location>
        <position position="1"/>
    </location>
</feature>
<reference evidence="1" key="1">
    <citation type="journal article" date="2022" name="bioRxiv">
        <title>Sequencing and chromosome-scale assembly of the giantPleurodeles waltlgenome.</title>
        <authorList>
            <person name="Brown T."/>
            <person name="Elewa A."/>
            <person name="Iarovenko S."/>
            <person name="Subramanian E."/>
            <person name="Araus A.J."/>
            <person name="Petzold A."/>
            <person name="Susuki M."/>
            <person name="Suzuki K.-i.T."/>
            <person name="Hayashi T."/>
            <person name="Toyoda A."/>
            <person name="Oliveira C."/>
            <person name="Osipova E."/>
            <person name="Leigh N.D."/>
            <person name="Simon A."/>
            <person name="Yun M.H."/>
        </authorList>
    </citation>
    <scope>NUCLEOTIDE SEQUENCE</scope>
    <source>
        <strain evidence="1">20211129_DDA</strain>
        <tissue evidence="1">Liver</tissue>
    </source>
</reference>
<comment type="caution">
    <text evidence="1">The sequence shown here is derived from an EMBL/GenBank/DDBJ whole genome shotgun (WGS) entry which is preliminary data.</text>
</comment>
<protein>
    <submittedName>
        <fullName evidence="1">Uncharacterized protein</fullName>
    </submittedName>
</protein>